<feature type="binding site" evidence="10">
    <location>
        <position position="562"/>
    </location>
    <ligand>
        <name>L-isoleucyl-5'-AMP</name>
        <dbReference type="ChEBI" id="CHEBI:178002"/>
    </ligand>
</feature>
<feature type="binding site" evidence="10">
    <location>
        <position position="901"/>
    </location>
    <ligand>
        <name>Zn(2+)</name>
        <dbReference type="ChEBI" id="CHEBI:29105"/>
    </ligand>
</feature>
<dbReference type="GO" id="GO:0006428">
    <property type="term" value="P:isoleucyl-tRNA aminoacylation"/>
    <property type="evidence" value="ECO:0007669"/>
    <property type="project" value="UniProtKB-UniRule"/>
</dbReference>
<organism evidence="14">
    <name type="scientific">uncultured Desulfobacterium sp</name>
    <dbReference type="NCBI Taxonomy" id="201089"/>
    <lineage>
        <taxon>Bacteria</taxon>
        <taxon>Pseudomonadati</taxon>
        <taxon>Thermodesulfobacteriota</taxon>
        <taxon>Desulfobacteria</taxon>
        <taxon>Desulfobacterales</taxon>
        <taxon>Desulfobacteriaceae</taxon>
        <taxon>Desulfobacterium</taxon>
        <taxon>environmental samples</taxon>
    </lineage>
</organism>
<evidence type="ECO:0000256" key="1">
    <source>
        <dbReference type="ARBA" id="ARBA00006887"/>
    </source>
</evidence>
<sequence>MEYKKTLNLPVTDFAMKADLAKREPIILKEWEDNDLYNKIRVASKDRELFILHDGPPYANGNIHIGTALNKILKDIIVRSRQMANFNAVYVPGWDCHGLPIEHNVDKELGSEAKKYSQSRIRKLCRQYAEKYVNIQREEFKRLGVLAEWDNPYLTMAYEYEAIIARECIKFGLEGSLFRSKKPIHWCCSCKTALAEAEIEYEDEKSPSVFVKFLLSDDVSKEIPELSGKKTYVVIWTTTPWTIPANLAVALHPDFKYVAIETGNNEVFIIASDLAEKCMKIFSIPDYSILCEITAKQLEKKHCLHPLYNRESLIILGTHVTLDAGTGCVHTAPGHGREDYEVGLSYGLDTYSPVDDNGCFTDDVEFFKGKFVFKANSDIVSKLKDSGSLVAEENISHSYPHCWRCKKPVIFRATPQWFISMDKTGLRKKSLEEIDRVKWVPDWGRERIYGMIENRPDWCVSRQRAWGVPIAVFFCEKCDTLHINQKLADHLFELFKEHGADIWFEKEAAELVPEGSICSKCGSNTFRKETDILDVWFDSGVSHAAVLEQRPYLKWPADLYLEGSDQHRGWFHSSLLTAVGTRGKAPYKSVLTHGFVVDADGKKMSKSLGNVIAPKKVIDKYGAEILRLWVSASDYRDDIRISDNILKQLSDAYRRIRNTCRFMLGNLYDFDPAKDKVSYDLMPEIDRYALFRLSELTEKTARAYDLYEFHTIYHSLYNYCTTDLSAFYLDILKDRLYTSFPESLERRSAQTVMYLILDSITRIMAPILPFTSEDIWKAMSEYKGKEENVHLALLPAVSKQWKDTVIAENWKKIIEVRGEVTRVLEEARAKKIIGHSLNASVKIYAQGDLFDLLSRYADDLKTIFITSNVFLIKDEKPDGATKSREIEGLYISAEPAPGEKCERCWIYDMTVGTGTNEPGICSRCQKVLNRIADAGEQIANKE</sequence>
<keyword evidence="7 10" id="KW-0030">Aminoacyl-tRNA synthetase</keyword>
<feature type="domain" description="Methionyl/Valyl/Leucyl/Isoleucyl-tRNA synthetase anticodon-binding" evidence="13">
    <location>
        <begin position="686"/>
        <end position="843"/>
    </location>
</feature>
<dbReference type="PRINTS" id="PR00984">
    <property type="entry name" value="TRNASYNTHILE"/>
</dbReference>
<name>E1YJD6_9BACT</name>
<accession>E1YJD6</accession>
<dbReference type="SUPFAM" id="SSF52374">
    <property type="entry name" value="Nucleotidylyl transferase"/>
    <property type="match status" value="1"/>
</dbReference>
<proteinExistence type="inferred from homology"/>
<dbReference type="GO" id="GO:0000049">
    <property type="term" value="F:tRNA binding"/>
    <property type="evidence" value="ECO:0007669"/>
    <property type="project" value="InterPro"/>
</dbReference>
<dbReference type="InterPro" id="IPR002301">
    <property type="entry name" value="Ile-tRNA-ligase"/>
</dbReference>
<dbReference type="FunFam" id="1.10.730.20:FF:000001">
    <property type="entry name" value="Isoleucine--tRNA ligase"/>
    <property type="match status" value="1"/>
</dbReference>
<dbReference type="EC" id="6.1.1.5" evidence="10"/>
<keyword evidence="4 10" id="KW-0547">Nucleotide-binding</keyword>
<keyword evidence="10" id="KW-0862">Zinc</keyword>
<keyword evidence="5 10" id="KW-0067">ATP-binding</keyword>
<feature type="binding site" evidence="10">
    <location>
        <position position="924"/>
    </location>
    <ligand>
        <name>Zn(2+)</name>
        <dbReference type="ChEBI" id="CHEBI:29105"/>
    </ligand>
</feature>
<dbReference type="GO" id="GO:0005829">
    <property type="term" value="C:cytosol"/>
    <property type="evidence" value="ECO:0007669"/>
    <property type="project" value="TreeGrafter"/>
</dbReference>
<evidence type="ECO:0000256" key="7">
    <source>
        <dbReference type="ARBA" id="ARBA00023146"/>
    </source>
</evidence>
<feature type="short sequence motif" description="'HIGH' region" evidence="10">
    <location>
        <begin position="57"/>
        <end position="67"/>
    </location>
</feature>
<feature type="binding site" evidence="10">
    <location>
        <position position="904"/>
    </location>
    <ligand>
        <name>Zn(2+)</name>
        <dbReference type="ChEBI" id="CHEBI:29105"/>
    </ligand>
</feature>
<dbReference type="AlphaFoldDB" id="E1YJD6"/>
<dbReference type="InterPro" id="IPR002300">
    <property type="entry name" value="aa-tRNA-synth_Ia"/>
</dbReference>
<dbReference type="Pfam" id="PF08264">
    <property type="entry name" value="Anticodon_1"/>
    <property type="match status" value="1"/>
</dbReference>
<dbReference type="GO" id="GO:0002161">
    <property type="term" value="F:aminoacyl-tRNA deacylase activity"/>
    <property type="evidence" value="ECO:0007669"/>
    <property type="project" value="InterPro"/>
</dbReference>
<gene>
    <name evidence="10" type="primary">ileS</name>
    <name evidence="14" type="ORF">N47_E49020</name>
</gene>
<comment type="cofactor">
    <cofactor evidence="10">
        <name>Zn(2+)</name>
        <dbReference type="ChEBI" id="CHEBI:29105"/>
    </cofactor>
    <text evidence="10">Binds 1 zinc ion per subunit.</text>
</comment>
<keyword evidence="6 10" id="KW-0648">Protein biosynthesis</keyword>
<keyword evidence="3 10" id="KW-0436">Ligase</keyword>
<comment type="domain">
    <text evidence="10">IleRS has two distinct active sites: one for aminoacylation and one for editing. The misactivated valine is translocated from the active site to the editing site, which sterically excludes the correctly activated isoleucine. The single editing site contains two valyl binding pockets, one specific for each substrate (Val-AMP or Val-tRNA(Ile)).</text>
</comment>
<dbReference type="HAMAP" id="MF_02002">
    <property type="entry name" value="Ile_tRNA_synth_type1"/>
    <property type="match status" value="1"/>
</dbReference>
<dbReference type="PANTHER" id="PTHR42765:SF1">
    <property type="entry name" value="ISOLEUCINE--TRNA LIGASE, MITOCHONDRIAL"/>
    <property type="match status" value="1"/>
</dbReference>
<feature type="binding site" evidence="10">
    <location>
        <position position="921"/>
    </location>
    <ligand>
        <name>Zn(2+)</name>
        <dbReference type="ChEBI" id="CHEBI:29105"/>
    </ligand>
</feature>
<dbReference type="InterPro" id="IPR050081">
    <property type="entry name" value="Ile-tRNA_ligase"/>
</dbReference>
<dbReference type="SUPFAM" id="SSF50677">
    <property type="entry name" value="ValRS/IleRS/LeuRS editing domain"/>
    <property type="match status" value="1"/>
</dbReference>
<dbReference type="CDD" id="cd07960">
    <property type="entry name" value="Anticodon_Ia_Ile_BEm"/>
    <property type="match status" value="1"/>
</dbReference>
<evidence type="ECO:0000256" key="9">
    <source>
        <dbReference type="ARBA" id="ARBA00048359"/>
    </source>
</evidence>
<dbReference type="Pfam" id="PF00133">
    <property type="entry name" value="tRNA-synt_1"/>
    <property type="match status" value="1"/>
</dbReference>
<dbReference type="CDD" id="cd00818">
    <property type="entry name" value="IleRS_core"/>
    <property type="match status" value="1"/>
</dbReference>
<reference evidence="14" key="1">
    <citation type="journal article" date="2011" name="Environ. Microbiol.">
        <title>Genomic insights into the metabolic potential of the polycyclic aromatic hydrocarbon degrading sulfate-reducing Deltaproteobacterium N47.</title>
        <authorList>
            <person name="Bergmann F."/>
            <person name="Selesi D."/>
            <person name="Weinmaier T."/>
            <person name="Tischler P."/>
            <person name="Rattei T."/>
            <person name="Meckenstock R.U."/>
        </authorList>
    </citation>
    <scope>NUCLEOTIDE SEQUENCE</scope>
</reference>
<dbReference type="InterPro" id="IPR009008">
    <property type="entry name" value="Val/Leu/Ile-tRNA-synth_edit"/>
</dbReference>
<dbReference type="PROSITE" id="PS00178">
    <property type="entry name" value="AA_TRNA_LIGASE_I"/>
    <property type="match status" value="1"/>
</dbReference>
<keyword evidence="10" id="KW-0479">Metal-binding</keyword>
<dbReference type="Gene3D" id="3.90.740.10">
    <property type="entry name" value="Valyl/Leucyl/Isoleucyl-tRNA synthetase, editing domain"/>
    <property type="match status" value="1"/>
</dbReference>
<dbReference type="PANTHER" id="PTHR42765">
    <property type="entry name" value="SOLEUCYL-TRNA SYNTHETASE"/>
    <property type="match status" value="1"/>
</dbReference>
<evidence type="ECO:0000259" key="12">
    <source>
        <dbReference type="Pfam" id="PF06827"/>
    </source>
</evidence>
<comment type="subunit">
    <text evidence="10">Monomer.</text>
</comment>
<feature type="short sequence motif" description="'KMSKS' region" evidence="10">
    <location>
        <begin position="603"/>
        <end position="607"/>
    </location>
</feature>
<evidence type="ECO:0000256" key="8">
    <source>
        <dbReference type="ARBA" id="ARBA00025217"/>
    </source>
</evidence>
<dbReference type="GO" id="GO:0004822">
    <property type="term" value="F:isoleucine-tRNA ligase activity"/>
    <property type="evidence" value="ECO:0007669"/>
    <property type="project" value="UniProtKB-UniRule"/>
</dbReference>
<evidence type="ECO:0000256" key="6">
    <source>
        <dbReference type="ARBA" id="ARBA00022917"/>
    </source>
</evidence>
<comment type="subcellular location">
    <subcellularLocation>
        <location evidence="10">Cytoplasm</location>
    </subcellularLocation>
</comment>
<dbReference type="SUPFAM" id="SSF47323">
    <property type="entry name" value="Anticodon-binding domain of a subclass of class I aminoacyl-tRNA synthetases"/>
    <property type="match status" value="1"/>
</dbReference>
<protein>
    <recommendedName>
        <fullName evidence="10">Isoleucine--tRNA ligase</fullName>
        <ecNumber evidence="10">6.1.1.5</ecNumber>
    </recommendedName>
    <alternativeName>
        <fullName evidence="10">Isoleucyl-tRNA synthetase</fullName>
        <shortName evidence="10">IleRS</shortName>
    </alternativeName>
</protein>
<evidence type="ECO:0000259" key="11">
    <source>
        <dbReference type="Pfam" id="PF00133"/>
    </source>
</evidence>
<dbReference type="InterPro" id="IPR014729">
    <property type="entry name" value="Rossmann-like_a/b/a_fold"/>
</dbReference>
<dbReference type="EMBL" id="FR695877">
    <property type="protein sequence ID" value="CBX31390.1"/>
    <property type="molecule type" value="Genomic_DNA"/>
</dbReference>
<comment type="function">
    <text evidence="8 10">Catalyzes the attachment of isoleucine to tRNA(Ile). As IleRS can inadvertently accommodate and process structurally similar amino acids such as valine, to avoid such errors it has two additional distinct tRNA(Ile)-dependent editing activities. One activity is designated as 'pretransfer' editing and involves the hydrolysis of activated Val-AMP. The other activity is designated 'posttransfer' editing and involves deacylation of mischarged Val-tRNA(Ile).</text>
</comment>
<dbReference type="Gene3D" id="1.10.10.830">
    <property type="entry name" value="Ile-tRNA synthetase CP2 domain-like"/>
    <property type="match status" value="1"/>
</dbReference>
<comment type="catalytic activity">
    <reaction evidence="9 10">
        <text>tRNA(Ile) + L-isoleucine + ATP = L-isoleucyl-tRNA(Ile) + AMP + diphosphate</text>
        <dbReference type="Rhea" id="RHEA:11060"/>
        <dbReference type="Rhea" id="RHEA-COMP:9666"/>
        <dbReference type="Rhea" id="RHEA-COMP:9695"/>
        <dbReference type="ChEBI" id="CHEBI:30616"/>
        <dbReference type="ChEBI" id="CHEBI:33019"/>
        <dbReference type="ChEBI" id="CHEBI:58045"/>
        <dbReference type="ChEBI" id="CHEBI:78442"/>
        <dbReference type="ChEBI" id="CHEBI:78528"/>
        <dbReference type="ChEBI" id="CHEBI:456215"/>
        <dbReference type="EC" id="6.1.1.5"/>
    </reaction>
</comment>
<dbReference type="InterPro" id="IPR010663">
    <property type="entry name" value="Znf_FPG/IleRS"/>
</dbReference>
<feature type="domain" description="Zinc finger FPG/IleRS-type" evidence="12">
    <location>
        <begin position="898"/>
        <end position="927"/>
    </location>
</feature>
<dbReference type="InterPro" id="IPR023585">
    <property type="entry name" value="Ile-tRNA-ligase_type1"/>
</dbReference>
<dbReference type="InterPro" id="IPR001412">
    <property type="entry name" value="aa-tRNA-synth_I_CS"/>
</dbReference>
<evidence type="ECO:0000256" key="3">
    <source>
        <dbReference type="ARBA" id="ARBA00022598"/>
    </source>
</evidence>
<keyword evidence="2 10" id="KW-0963">Cytoplasm</keyword>
<feature type="domain" description="Aminoacyl-tRNA synthetase class Ia" evidence="11">
    <location>
        <begin position="27"/>
        <end position="642"/>
    </location>
</feature>
<dbReference type="InterPro" id="IPR009080">
    <property type="entry name" value="tRNAsynth_Ia_anticodon-bd"/>
</dbReference>
<evidence type="ECO:0000259" key="13">
    <source>
        <dbReference type="Pfam" id="PF08264"/>
    </source>
</evidence>
<dbReference type="InterPro" id="IPR033708">
    <property type="entry name" value="Anticodon_Ile_BEm"/>
</dbReference>
<comment type="similarity">
    <text evidence="1 10">Belongs to the class-I aminoacyl-tRNA synthetase family. IleS type 1 subfamily.</text>
</comment>
<evidence type="ECO:0000256" key="2">
    <source>
        <dbReference type="ARBA" id="ARBA00022490"/>
    </source>
</evidence>
<dbReference type="InterPro" id="IPR013155">
    <property type="entry name" value="M/V/L/I-tRNA-synth_anticd-bd"/>
</dbReference>
<dbReference type="GO" id="GO:0005524">
    <property type="term" value="F:ATP binding"/>
    <property type="evidence" value="ECO:0007669"/>
    <property type="project" value="UniProtKB-UniRule"/>
</dbReference>
<evidence type="ECO:0000256" key="4">
    <source>
        <dbReference type="ARBA" id="ARBA00022741"/>
    </source>
</evidence>
<evidence type="ECO:0000256" key="5">
    <source>
        <dbReference type="ARBA" id="ARBA00022840"/>
    </source>
</evidence>
<dbReference type="NCBIfam" id="TIGR00392">
    <property type="entry name" value="ileS"/>
    <property type="match status" value="1"/>
</dbReference>
<evidence type="ECO:0000256" key="10">
    <source>
        <dbReference type="HAMAP-Rule" id="MF_02002"/>
    </source>
</evidence>
<dbReference type="Gene3D" id="1.10.730.20">
    <property type="match status" value="1"/>
</dbReference>
<dbReference type="GO" id="GO:0008270">
    <property type="term" value="F:zinc ion binding"/>
    <property type="evidence" value="ECO:0007669"/>
    <property type="project" value="UniProtKB-UniRule"/>
</dbReference>
<dbReference type="Pfam" id="PF06827">
    <property type="entry name" value="zf-FPG_IleRS"/>
    <property type="match status" value="1"/>
</dbReference>
<evidence type="ECO:0000313" key="14">
    <source>
        <dbReference type="EMBL" id="CBX31390.1"/>
    </source>
</evidence>
<feature type="binding site" evidence="10">
    <location>
        <position position="606"/>
    </location>
    <ligand>
        <name>ATP</name>
        <dbReference type="ChEBI" id="CHEBI:30616"/>
    </ligand>
</feature>
<dbReference type="Gene3D" id="3.40.50.620">
    <property type="entry name" value="HUPs"/>
    <property type="match status" value="2"/>
</dbReference>